<organism evidence="2 3">
    <name type="scientific">Trichinella britovi</name>
    <name type="common">Parasitic roundworm</name>
    <dbReference type="NCBI Taxonomy" id="45882"/>
    <lineage>
        <taxon>Eukaryota</taxon>
        <taxon>Metazoa</taxon>
        <taxon>Ecdysozoa</taxon>
        <taxon>Nematoda</taxon>
        <taxon>Enoplea</taxon>
        <taxon>Dorylaimia</taxon>
        <taxon>Trichinellida</taxon>
        <taxon>Trichinellidae</taxon>
        <taxon>Trichinella</taxon>
    </lineage>
</organism>
<feature type="compositionally biased region" description="Polar residues" evidence="1">
    <location>
        <begin position="50"/>
        <end position="63"/>
    </location>
</feature>
<protein>
    <submittedName>
        <fullName evidence="2">Uncharacterized protein</fullName>
    </submittedName>
</protein>
<accession>A0A0V1D566</accession>
<evidence type="ECO:0000313" key="3">
    <source>
        <dbReference type="Proteomes" id="UP000054653"/>
    </source>
</evidence>
<reference evidence="2 3" key="1">
    <citation type="submission" date="2015-01" db="EMBL/GenBank/DDBJ databases">
        <title>Evolution of Trichinella species and genotypes.</title>
        <authorList>
            <person name="Korhonen P.K."/>
            <person name="Edoardo P."/>
            <person name="Giuseppe L.R."/>
            <person name="Gasser R.B."/>
        </authorList>
    </citation>
    <scope>NUCLEOTIDE SEQUENCE [LARGE SCALE GENOMIC DNA]</scope>
    <source>
        <strain evidence="2">ISS120</strain>
    </source>
</reference>
<evidence type="ECO:0000313" key="2">
    <source>
        <dbReference type="EMBL" id="KRY56700.1"/>
    </source>
</evidence>
<gene>
    <name evidence="2" type="ORF">T03_14824</name>
</gene>
<name>A0A0V1D566_TRIBR</name>
<keyword evidence="3" id="KW-1185">Reference proteome</keyword>
<dbReference type="Proteomes" id="UP000054653">
    <property type="component" value="Unassembled WGS sequence"/>
</dbReference>
<dbReference type="EMBL" id="JYDI01000040">
    <property type="protein sequence ID" value="KRY56700.1"/>
    <property type="molecule type" value="Genomic_DNA"/>
</dbReference>
<sequence length="63" mass="7473">MNQLLLFTSEIHSKSRIPHQQHHQDYRNHGPFYRTQPRLMAELQGKEEGNSSSEKTYEKTMNS</sequence>
<feature type="region of interest" description="Disordered" evidence="1">
    <location>
        <begin position="44"/>
        <end position="63"/>
    </location>
</feature>
<dbReference type="AlphaFoldDB" id="A0A0V1D566"/>
<comment type="caution">
    <text evidence="2">The sequence shown here is derived from an EMBL/GenBank/DDBJ whole genome shotgun (WGS) entry which is preliminary data.</text>
</comment>
<proteinExistence type="predicted"/>
<evidence type="ECO:0000256" key="1">
    <source>
        <dbReference type="SAM" id="MobiDB-lite"/>
    </source>
</evidence>